<dbReference type="Pfam" id="PF00582">
    <property type="entry name" value="Usp"/>
    <property type="match status" value="1"/>
</dbReference>
<dbReference type="CDD" id="cd00293">
    <property type="entry name" value="USP-like"/>
    <property type="match status" value="1"/>
</dbReference>
<dbReference type="InterPro" id="IPR006015">
    <property type="entry name" value="Universal_stress_UspA"/>
</dbReference>
<dbReference type="InterPro" id="IPR006016">
    <property type="entry name" value="UspA"/>
</dbReference>
<dbReference type="RefSeq" id="WP_369241726.1">
    <property type="nucleotide sequence ID" value="NZ_CP163435.1"/>
</dbReference>
<dbReference type="InterPro" id="IPR014729">
    <property type="entry name" value="Rossmann-like_a/b/a_fold"/>
</dbReference>
<organism evidence="3">
    <name type="scientific">Streptomyces sp. R21</name>
    <dbReference type="NCBI Taxonomy" id="3238627"/>
    <lineage>
        <taxon>Bacteria</taxon>
        <taxon>Bacillati</taxon>
        <taxon>Actinomycetota</taxon>
        <taxon>Actinomycetes</taxon>
        <taxon>Kitasatosporales</taxon>
        <taxon>Streptomycetaceae</taxon>
        <taxon>Streptomyces</taxon>
    </lineage>
</organism>
<sequence length="176" mass="18322">MTELAAHKIVVGIDGTEASVAALRWATRQAHALHADVVAVHAWDPTARHLAAYAPVAAHPTDAEQRDEAAHLLASTLRAVFGTRIDGAVRAVLAQGPPARVLLNHADGALLLALGRRSDKQRGLPALGVVGRECLRHASVPVVTVPAVDRSTASLREADANVLAGQTGPLLASRHG</sequence>
<dbReference type="SUPFAM" id="SSF52402">
    <property type="entry name" value="Adenine nucleotide alpha hydrolases-like"/>
    <property type="match status" value="1"/>
</dbReference>
<reference evidence="3" key="1">
    <citation type="submission" date="2024-07" db="EMBL/GenBank/DDBJ databases">
        <authorList>
            <person name="Yu S.T."/>
        </authorList>
    </citation>
    <scope>NUCLEOTIDE SEQUENCE</scope>
    <source>
        <strain evidence="3">R21</strain>
    </source>
</reference>
<feature type="domain" description="UspA" evidence="2">
    <location>
        <begin position="7"/>
        <end position="146"/>
    </location>
</feature>
<accession>A0AB39PL53</accession>
<comment type="similarity">
    <text evidence="1">Belongs to the universal stress protein A family.</text>
</comment>
<gene>
    <name evidence="3" type="ORF">AB5J56_43325</name>
</gene>
<name>A0AB39PL53_9ACTN</name>
<protein>
    <submittedName>
        <fullName evidence="3">Universal stress protein</fullName>
    </submittedName>
</protein>
<evidence type="ECO:0000256" key="1">
    <source>
        <dbReference type="ARBA" id="ARBA00008791"/>
    </source>
</evidence>
<evidence type="ECO:0000259" key="2">
    <source>
        <dbReference type="Pfam" id="PF00582"/>
    </source>
</evidence>
<dbReference type="EMBL" id="CP163435">
    <property type="protein sequence ID" value="XDQ31124.1"/>
    <property type="molecule type" value="Genomic_DNA"/>
</dbReference>
<proteinExistence type="inferred from homology"/>
<dbReference type="AlphaFoldDB" id="A0AB39PL53"/>
<dbReference type="PRINTS" id="PR01438">
    <property type="entry name" value="UNVRSLSTRESS"/>
</dbReference>
<evidence type="ECO:0000313" key="3">
    <source>
        <dbReference type="EMBL" id="XDQ31124.1"/>
    </source>
</evidence>
<dbReference type="Gene3D" id="3.40.50.620">
    <property type="entry name" value="HUPs"/>
    <property type="match status" value="1"/>
</dbReference>